<dbReference type="SUPFAM" id="SSF56655">
    <property type="entry name" value="Carbohydrate phosphatase"/>
    <property type="match status" value="1"/>
</dbReference>
<dbReference type="InterPro" id="IPR033391">
    <property type="entry name" value="FBPase_N"/>
</dbReference>
<evidence type="ECO:0000313" key="16">
    <source>
        <dbReference type="EMBL" id="ETW09947.1"/>
    </source>
</evidence>
<dbReference type="FunFam" id="3.30.540.10:FF:000002">
    <property type="entry name" value="Fructose-1,6-bisphosphatase class 1"/>
    <property type="match status" value="1"/>
</dbReference>
<evidence type="ECO:0000256" key="4">
    <source>
        <dbReference type="ARBA" id="ARBA00010941"/>
    </source>
</evidence>
<dbReference type="STRING" id="157072.A0A024UVL2"/>
<keyword evidence="10 13" id="KW-0119">Carbohydrate metabolism</keyword>
<dbReference type="GO" id="GO:0006000">
    <property type="term" value="P:fructose metabolic process"/>
    <property type="evidence" value="ECO:0007669"/>
    <property type="project" value="TreeGrafter"/>
</dbReference>
<dbReference type="HAMAP" id="MF_01855">
    <property type="entry name" value="FBPase_class1"/>
    <property type="match status" value="1"/>
</dbReference>
<dbReference type="InterPro" id="IPR020548">
    <property type="entry name" value="Fructose_bisphosphatase_AS"/>
</dbReference>
<evidence type="ECO:0000256" key="9">
    <source>
        <dbReference type="ARBA" id="ARBA00022842"/>
    </source>
</evidence>
<evidence type="ECO:0000256" key="2">
    <source>
        <dbReference type="ARBA" id="ARBA00001946"/>
    </source>
</evidence>
<organism evidence="16">
    <name type="scientific">Aphanomyces invadans</name>
    <dbReference type="NCBI Taxonomy" id="157072"/>
    <lineage>
        <taxon>Eukaryota</taxon>
        <taxon>Sar</taxon>
        <taxon>Stramenopiles</taxon>
        <taxon>Oomycota</taxon>
        <taxon>Saprolegniomycetes</taxon>
        <taxon>Saprolegniales</taxon>
        <taxon>Verrucalvaceae</taxon>
        <taxon>Aphanomyces</taxon>
    </lineage>
</organism>
<name>A0A024UVL2_9STRA</name>
<dbReference type="EC" id="3.1.3.11" evidence="5"/>
<evidence type="ECO:0000259" key="14">
    <source>
        <dbReference type="Pfam" id="PF00316"/>
    </source>
</evidence>
<dbReference type="PANTHER" id="PTHR11556">
    <property type="entry name" value="FRUCTOSE-1,6-BISPHOSPHATASE-RELATED"/>
    <property type="match status" value="1"/>
</dbReference>
<accession>A0A024UVL2</accession>
<dbReference type="GO" id="GO:0006094">
    <property type="term" value="P:gluconeogenesis"/>
    <property type="evidence" value="ECO:0007669"/>
    <property type="project" value="TreeGrafter"/>
</dbReference>
<comment type="subcellular location">
    <subcellularLocation>
        <location evidence="3">Cytoplasm</location>
    </subcellularLocation>
</comment>
<dbReference type="GO" id="GO:0046872">
    <property type="term" value="F:metal ion binding"/>
    <property type="evidence" value="ECO:0007669"/>
    <property type="project" value="UniProtKB-KW"/>
</dbReference>
<dbReference type="InterPro" id="IPR028343">
    <property type="entry name" value="FBPtase"/>
</dbReference>
<feature type="domain" description="Fructose-1-6-bisphosphatase class I N-terminal" evidence="14">
    <location>
        <begin position="9"/>
        <end position="194"/>
    </location>
</feature>
<dbReference type="GO" id="GO:0042132">
    <property type="term" value="F:fructose 1,6-bisphosphate 1-phosphatase activity"/>
    <property type="evidence" value="ECO:0007669"/>
    <property type="project" value="UniProtKB-EC"/>
</dbReference>
<dbReference type="PROSITE" id="PS00124">
    <property type="entry name" value="FBPASE"/>
    <property type="match status" value="1"/>
</dbReference>
<evidence type="ECO:0000256" key="5">
    <source>
        <dbReference type="ARBA" id="ARBA00013093"/>
    </source>
</evidence>
<dbReference type="eggNOG" id="KOG1458">
    <property type="taxonomic scope" value="Eukaryota"/>
</dbReference>
<dbReference type="GeneID" id="20077420"/>
<keyword evidence="8 13" id="KW-0378">Hydrolase</keyword>
<evidence type="ECO:0000256" key="10">
    <source>
        <dbReference type="ARBA" id="ARBA00023277"/>
    </source>
</evidence>
<evidence type="ECO:0000256" key="13">
    <source>
        <dbReference type="RuleBase" id="RU000508"/>
    </source>
</evidence>
<dbReference type="Gene3D" id="3.30.540.10">
    <property type="entry name" value="Fructose-1,6-Bisphosphatase, subunit A, domain 1"/>
    <property type="match status" value="1"/>
</dbReference>
<dbReference type="InterPro" id="IPR000146">
    <property type="entry name" value="FBPase_class-1"/>
</dbReference>
<dbReference type="Pfam" id="PF00316">
    <property type="entry name" value="FBPase"/>
    <property type="match status" value="1"/>
</dbReference>
<evidence type="ECO:0000256" key="3">
    <source>
        <dbReference type="ARBA" id="ARBA00004496"/>
    </source>
</evidence>
<dbReference type="OrthoDB" id="10256725at2759"/>
<dbReference type="GO" id="GO:0030388">
    <property type="term" value="P:fructose 1,6-bisphosphate metabolic process"/>
    <property type="evidence" value="ECO:0007669"/>
    <property type="project" value="TreeGrafter"/>
</dbReference>
<dbReference type="InterPro" id="IPR044015">
    <property type="entry name" value="FBPase_C_dom"/>
</dbReference>
<evidence type="ECO:0000256" key="8">
    <source>
        <dbReference type="ARBA" id="ARBA00022801"/>
    </source>
</evidence>
<dbReference type="PIRSF" id="PIRSF000904">
    <property type="entry name" value="FBPtase_SBPase"/>
    <property type="match status" value="1"/>
</dbReference>
<dbReference type="GO" id="GO:0005986">
    <property type="term" value="P:sucrose biosynthetic process"/>
    <property type="evidence" value="ECO:0007669"/>
    <property type="project" value="TreeGrafter"/>
</dbReference>
<evidence type="ECO:0000256" key="7">
    <source>
        <dbReference type="ARBA" id="ARBA00022723"/>
    </source>
</evidence>
<dbReference type="VEuPathDB" id="FungiDB:H310_00370"/>
<dbReference type="PRINTS" id="PR00115">
    <property type="entry name" value="F16BPHPHTASE"/>
</dbReference>
<dbReference type="CDD" id="cd00354">
    <property type="entry name" value="FBPase"/>
    <property type="match status" value="1"/>
</dbReference>
<protein>
    <recommendedName>
        <fullName evidence="12">Fructose-1,6-bisphosphatase, cytosolic</fullName>
        <ecNumber evidence="5">3.1.3.11</ecNumber>
    </recommendedName>
</protein>
<evidence type="ECO:0000256" key="12">
    <source>
        <dbReference type="ARBA" id="ARBA00040159"/>
    </source>
</evidence>
<keyword evidence="7" id="KW-0479">Metal-binding</keyword>
<dbReference type="GO" id="GO:0005829">
    <property type="term" value="C:cytosol"/>
    <property type="evidence" value="ECO:0007669"/>
    <property type="project" value="TreeGrafter"/>
</dbReference>
<evidence type="ECO:0000259" key="15">
    <source>
        <dbReference type="Pfam" id="PF18913"/>
    </source>
</evidence>
<dbReference type="PANTHER" id="PTHR11556:SF41">
    <property type="entry name" value="FRUCTOSE-1,6-BISPHOSPHATASE, CYTOSOLIC"/>
    <property type="match status" value="1"/>
</dbReference>
<dbReference type="EMBL" id="KI913952">
    <property type="protein sequence ID" value="ETW09947.1"/>
    <property type="molecule type" value="Genomic_DNA"/>
</dbReference>
<dbReference type="Pfam" id="PF18913">
    <property type="entry name" value="FBPase_C"/>
    <property type="match status" value="1"/>
</dbReference>
<dbReference type="PIRSF" id="PIRSF500210">
    <property type="entry name" value="FBPtase"/>
    <property type="match status" value="1"/>
</dbReference>
<dbReference type="GO" id="GO:0006002">
    <property type="term" value="P:fructose 6-phosphate metabolic process"/>
    <property type="evidence" value="ECO:0007669"/>
    <property type="project" value="TreeGrafter"/>
</dbReference>
<keyword evidence="9" id="KW-0460">Magnesium</keyword>
<feature type="domain" description="Fructose-1-6-bisphosphatase class 1 C-terminal" evidence="15">
    <location>
        <begin position="203"/>
        <end position="325"/>
    </location>
</feature>
<proteinExistence type="inferred from homology"/>
<dbReference type="AlphaFoldDB" id="A0A024UVL2"/>
<dbReference type="NCBIfam" id="NF006778">
    <property type="entry name" value="PRK09293.1-1"/>
    <property type="match status" value="1"/>
</dbReference>
<gene>
    <name evidence="16" type="ORF">H310_00370</name>
</gene>
<evidence type="ECO:0000256" key="1">
    <source>
        <dbReference type="ARBA" id="ARBA00001273"/>
    </source>
</evidence>
<comment type="cofactor">
    <cofactor evidence="2">
        <name>Mg(2+)</name>
        <dbReference type="ChEBI" id="CHEBI:18420"/>
    </cofactor>
</comment>
<dbReference type="Gene3D" id="3.40.190.80">
    <property type="match status" value="1"/>
</dbReference>
<dbReference type="RefSeq" id="XP_008861358.1">
    <property type="nucleotide sequence ID" value="XM_008863136.1"/>
</dbReference>
<comment type="pathway">
    <text evidence="11">Carbohydrate biosynthesis.</text>
</comment>
<keyword evidence="6" id="KW-0963">Cytoplasm</keyword>
<evidence type="ECO:0000256" key="6">
    <source>
        <dbReference type="ARBA" id="ARBA00022490"/>
    </source>
</evidence>
<comment type="similarity">
    <text evidence="4 13">Belongs to the FBPase class 1 family.</text>
</comment>
<sequence length="330" mass="36016">MQVDHSNPITLSRFVLADKSIQKNNDLCILFNSIELACKVISSAVRRAGLTGLYGLDGSQNATGDEVKKLDILANDIFINSLKTSTKIEVMVSEENEEPIWVNTSSDTKFCIAFDPLDGSSNIDCNISTGTIFAIYEKNGSTGGLSDILQPGKSLVAAGYCMYGSSTQMVLTWGNGVHGFTLDPTIGSFILSHPNIKIPSNPKTIYSCNEGNLSLWDAQTTQFVHECKTAAKPYSARYVGSMVSDVHRTLLYGGIFFYPADKKSKSGKLRLLYEANPMSFIVEQAGGISTTGTQRVLDLIPTSIHQRSPIFLGCKRDVNRILELYGQPTQ</sequence>
<reference evidence="16" key="1">
    <citation type="submission" date="2013-12" db="EMBL/GenBank/DDBJ databases">
        <title>The Genome Sequence of Aphanomyces invadans NJM9701.</title>
        <authorList>
            <consortium name="The Broad Institute Genomics Platform"/>
            <person name="Russ C."/>
            <person name="Tyler B."/>
            <person name="van West P."/>
            <person name="Dieguez-Uribeondo J."/>
            <person name="Young S.K."/>
            <person name="Zeng Q."/>
            <person name="Gargeya S."/>
            <person name="Fitzgerald M."/>
            <person name="Abouelleil A."/>
            <person name="Alvarado L."/>
            <person name="Chapman S.B."/>
            <person name="Gainer-Dewar J."/>
            <person name="Goldberg J."/>
            <person name="Griggs A."/>
            <person name="Gujja S."/>
            <person name="Hansen M."/>
            <person name="Howarth C."/>
            <person name="Imamovic A."/>
            <person name="Ireland A."/>
            <person name="Larimer J."/>
            <person name="McCowan C."/>
            <person name="Murphy C."/>
            <person name="Pearson M."/>
            <person name="Poon T.W."/>
            <person name="Priest M."/>
            <person name="Roberts A."/>
            <person name="Saif S."/>
            <person name="Shea T."/>
            <person name="Sykes S."/>
            <person name="Wortman J."/>
            <person name="Nusbaum C."/>
            <person name="Birren B."/>
        </authorList>
    </citation>
    <scope>NUCLEOTIDE SEQUENCE [LARGE SCALE GENOMIC DNA]</scope>
    <source>
        <strain evidence="16">NJM9701</strain>
    </source>
</reference>
<comment type="catalytic activity">
    <reaction evidence="1">
        <text>beta-D-fructose 1,6-bisphosphate + H2O = beta-D-fructose 6-phosphate + phosphate</text>
        <dbReference type="Rhea" id="RHEA:11064"/>
        <dbReference type="ChEBI" id="CHEBI:15377"/>
        <dbReference type="ChEBI" id="CHEBI:32966"/>
        <dbReference type="ChEBI" id="CHEBI:43474"/>
        <dbReference type="ChEBI" id="CHEBI:57634"/>
        <dbReference type="EC" id="3.1.3.11"/>
    </reaction>
</comment>
<evidence type="ECO:0000256" key="11">
    <source>
        <dbReference type="ARBA" id="ARBA00024331"/>
    </source>
</evidence>
<dbReference type="FunFam" id="3.40.190.80:FF:000001">
    <property type="entry name" value="Fructose-1,6-bisphosphatase class 1"/>
    <property type="match status" value="1"/>
</dbReference>